<comment type="caution">
    <text evidence="3">The sequence shown here is derived from an EMBL/GenBank/DDBJ whole genome shotgun (WGS) entry which is preliminary data.</text>
</comment>
<feature type="domain" description="BT-3044-like C-terminal" evidence="2">
    <location>
        <begin position="197"/>
        <end position="310"/>
    </location>
</feature>
<dbReference type="RefSeq" id="WP_146894749.1">
    <property type="nucleotide sequence ID" value="NZ_BJYS01000001.1"/>
</dbReference>
<dbReference type="Gene3D" id="2.60.40.1740">
    <property type="entry name" value="hypothetical protein (bacova_03559)"/>
    <property type="match status" value="1"/>
</dbReference>
<proteinExistence type="predicted"/>
<dbReference type="InterPro" id="IPR025371">
    <property type="entry name" value="BT_3044-like_C"/>
</dbReference>
<dbReference type="EMBL" id="BJYS01000001">
    <property type="protein sequence ID" value="GEO02728.1"/>
    <property type="molecule type" value="Genomic_DNA"/>
</dbReference>
<evidence type="ECO:0000259" key="2">
    <source>
        <dbReference type="Pfam" id="PF14274"/>
    </source>
</evidence>
<evidence type="ECO:0008006" key="5">
    <source>
        <dbReference type="Google" id="ProtNLM"/>
    </source>
</evidence>
<keyword evidence="4" id="KW-1185">Reference proteome</keyword>
<evidence type="ECO:0000313" key="3">
    <source>
        <dbReference type="EMBL" id="GEO02728.1"/>
    </source>
</evidence>
<reference evidence="3 4" key="1">
    <citation type="submission" date="2019-07" db="EMBL/GenBank/DDBJ databases">
        <title>Whole genome shotgun sequence of Adhaeribacter aerolatus NBRC 106133.</title>
        <authorList>
            <person name="Hosoyama A."/>
            <person name="Uohara A."/>
            <person name="Ohji S."/>
            <person name="Ichikawa N."/>
        </authorList>
    </citation>
    <scope>NUCLEOTIDE SEQUENCE [LARGE SCALE GENOMIC DNA]</scope>
    <source>
        <strain evidence="3 4">NBRC 106133</strain>
    </source>
</reference>
<dbReference type="InterPro" id="IPR013728">
    <property type="entry name" value="BT_3987-like_N"/>
</dbReference>
<dbReference type="PROSITE" id="PS51257">
    <property type="entry name" value="PROKAR_LIPOPROTEIN"/>
    <property type="match status" value="1"/>
</dbReference>
<accession>A0A512ASP0</accession>
<dbReference type="Pfam" id="PF14274">
    <property type="entry name" value="BT_3044-like_C"/>
    <property type="match status" value="1"/>
</dbReference>
<gene>
    <name evidence="3" type="ORF">AAE02nite_03920</name>
</gene>
<organism evidence="3 4">
    <name type="scientific">Adhaeribacter aerolatus</name>
    <dbReference type="NCBI Taxonomy" id="670289"/>
    <lineage>
        <taxon>Bacteria</taxon>
        <taxon>Pseudomonadati</taxon>
        <taxon>Bacteroidota</taxon>
        <taxon>Cytophagia</taxon>
        <taxon>Cytophagales</taxon>
        <taxon>Hymenobacteraceae</taxon>
        <taxon>Adhaeribacter</taxon>
    </lineage>
</organism>
<dbReference type="AlphaFoldDB" id="A0A512ASP0"/>
<name>A0A512ASP0_9BACT</name>
<feature type="domain" description="BT-3987-like N-terminal" evidence="1">
    <location>
        <begin position="61"/>
        <end position="187"/>
    </location>
</feature>
<dbReference type="OrthoDB" id="740324at2"/>
<evidence type="ECO:0000259" key="1">
    <source>
        <dbReference type="Pfam" id="PF08522"/>
    </source>
</evidence>
<sequence>MKSLNKILPLAFLCLGLSACLDEEDPLTGRDTEASPNLIEFYSEDPAEHPSAERIYTEVTKSFEIVPEANFDVVISYSGKNNAPEDIVVGVKVDEAALKAFNNKIIADAREAAMAGIEDPDEAKEAADDAEAHADVYDMMPANLYSVPSEITIKRGERRATLPITVKPALFDFAFKYGLPLTITTASQGVISGNFSTVIYSIGAKNKYDGIYTIQAGSNITRNTATGPDPSLSGDPAGEDIALVTLSANTVSFEPVWANGTSIGGIDNTILRINPDNTVTVTSSNPSLKNTPGKENKYDPATKTFTINIDWGSGAATRVLNYVMKYNKSR</sequence>
<protein>
    <recommendedName>
        <fullName evidence="5">DUF1735 domain-containing protein</fullName>
    </recommendedName>
</protein>
<dbReference type="Proteomes" id="UP000321532">
    <property type="component" value="Unassembled WGS sequence"/>
</dbReference>
<dbReference type="Pfam" id="PF08522">
    <property type="entry name" value="BT_3987-like_N"/>
    <property type="match status" value="1"/>
</dbReference>
<evidence type="ECO:0000313" key="4">
    <source>
        <dbReference type="Proteomes" id="UP000321532"/>
    </source>
</evidence>